<reference evidence="1 2" key="1">
    <citation type="journal article" date="2022" name="Allergy">
        <title>Genome assembly and annotation of Periplaneta americana reveal a comprehensive cockroach allergen profile.</title>
        <authorList>
            <person name="Wang L."/>
            <person name="Xiong Q."/>
            <person name="Saelim N."/>
            <person name="Wang L."/>
            <person name="Nong W."/>
            <person name="Wan A.T."/>
            <person name="Shi M."/>
            <person name="Liu X."/>
            <person name="Cao Q."/>
            <person name="Hui J.H.L."/>
            <person name="Sookrung N."/>
            <person name="Leung T.F."/>
            <person name="Tungtrongchitr A."/>
            <person name="Tsui S.K.W."/>
        </authorList>
    </citation>
    <scope>NUCLEOTIDE SEQUENCE [LARGE SCALE GENOMIC DNA]</scope>
    <source>
        <strain evidence="1">PWHHKU_190912</strain>
    </source>
</reference>
<protein>
    <submittedName>
        <fullName evidence="1">Uncharacterized protein</fullName>
    </submittedName>
</protein>
<evidence type="ECO:0000313" key="1">
    <source>
        <dbReference type="EMBL" id="KAJ4451664.1"/>
    </source>
</evidence>
<sequence length="118" mass="13820">MTGLIHPSTQVYPEECINLEQYMMLSETIWIPLAPSNEWLYVTSQVDDITFVCDDEVKEKVKLYKRVMNHSTTDIIPLVPMDIDCCLTKMEEEVIPKIKCHFLIQISFHQPQTLSTWE</sequence>
<keyword evidence="2" id="KW-1185">Reference proteome</keyword>
<organism evidence="1 2">
    <name type="scientific">Periplaneta americana</name>
    <name type="common">American cockroach</name>
    <name type="synonym">Blatta americana</name>
    <dbReference type="NCBI Taxonomy" id="6978"/>
    <lineage>
        <taxon>Eukaryota</taxon>
        <taxon>Metazoa</taxon>
        <taxon>Ecdysozoa</taxon>
        <taxon>Arthropoda</taxon>
        <taxon>Hexapoda</taxon>
        <taxon>Insecta</taxon>
        <taxon>Pterygota</taxon>
        <taxon>Neoptera</taxon>
        <taxon>Polyneoptera</taxon>
        <taxon>Dictyoptera</taxon>
        <taxon>Blattodea</taxon>
        <taxon>Blattoidea</taxon>
        <taxon>Blattidae</taxon>
        <taxon>Blattinae</taxon>
        <taxon>Periplaneta</taxon>
    </lineage>
</organism>
<evidence type="ECO:0000313" key="2">
    <source>
        <dbReference type="Proteomes" id="UP001148838"/>
    </source>
</evidence>
<dbReference type="Proteomes" id="UP001148838">
    <property type="component" value="Unassembled WGS sequence"/>
</dbReference>
<accession>A0ABQ8TY66</accession>
<gene>
    <name evidence="1" type="ORF">ANN_03134</name>
</gene>
<dbReference type="EMBL" id="JAJSOF020000001">
    <property type="protein sequence ID" value="KAJ4451664.1"/>
    <property type="molecule type" value="Genomic_DNA"/>
</dbReference>
<comment type="caution">
    <text evidence="1">The sequence shown here is derived from an EMBL/GenBank/DDBJ whole genome shotgun (WGS) entry which is preliminary data.</text>
</comment>
<name>A0ABQ8TY66_PERAM</name>
<proteinExistence type="predicted"/>